<keyword evidence="4" id="KW-0808">Transferase</keyword>
<organism evidence="7 8">
    <name type="scientific">Acuticoccus mangrovi</name>
    <dbReference type="NCBI Taxonomy" id="2796142"/>
    <lineage>
        <taxon>Bacteria</taxon>
        <taxon>Pseudomonadati</taxon>
        <taxon>Pseudomonadota</taxon>
        <taxon>Alphaproteobacteria</taxon>
        <taxon>Hyphomicrobiales</taxon>
        <taxon>Amorphaceae</taxon>
        <taxon>Acuticoccus</taxon>
    </lineage>
</organism>
<evidence type="ECO:0000256" key="4">
    <source>
        <dbReference type="ARBA" id="ARBA00022679"/>
    </source>
</evidence>
<dbReference type="InterPro" id="IPR035996">
    <property type="entry name" value="4pyrrol_Methylase_sf"/>
</dbReference>
<dbReference type="GO" id="GO:0008276">
    <property type="term" value="F:protein methyltransferase activity"/>
    <property type="evidence" value="ECO:0007669"/>
    <property type="project" value="InterPro"/>
</dbReference>
<gene>
    <name evidence="7" type="ORF">JCR33_16525</name>
</gene>
<evidence type="ECO:0000313" key="8">
    <source>
        <dbReference type="Proteomes" id="UP000609531"/>
    </source>
</evidence>
<evidence type="ECO:0000256" key="3">
    <source>
        <dbReference type="ARBA" id="ARBA00022603"/>
    </source>
</evidence>
<keyword evidence="2" id="KW-0169">Cobalamin biosynthesis</keyword>
<evidence type="ECO:0000313" key="7">
    <source>
        <dbReference type="EMBL" id="MBJ3777315.1"/>
    </source>
</evidence>
<dbReference type="InterPro" id="IPR006365">
    <property type="entry name" value="Cbl_synth_CobL"/>
</dbReference>
<dbReference type="RefSeq" id="WP_198883219.1">
    <property type="nucleotide sequence ID" value="NZ_JAEKJA010000014.1"/>
</dbReference>
<dbReference type="InterPro" id="IPR012818">
    <property type="entry name" value="CbiE"/>
</dbReference>
<comment type="pathway">
    <text evidence="1">Cofactor biosynthesis; adenosylcobalamin biosynthesis.</text>
</comment>
<dbReference type="GO" id="GO:0009236">
    <property type="term" value="P:cobalamin biosynthetic process"/>
    <property type="evidence" value="ECO:0007669"/>
    <property type="project" value="UniProtKB-KW"/>
</dbReference>
<dbReference type="EMBL" id="JAEKJA010000014">
    <property type="protein sequence ID" value="MBJ3777315.1"/>
    <property type="molecule type" value="Genomic_DNA"/>
</dbReference>
<evidence type="ECO:0000256" key="5">
    <source>
        <dbReference type="ARBA" id="ARBA00022691"/>
    </source>
</evidence>
<keyword evidence="5" id="KW-0949">S-adenosyl-L-methionine</keyword>
<evidence type="ECO:0000256" key="2">
    <source>
        <dbReference type="ARBA" id="ARBA00022573"/>
    </source>
</evidence>
<dbReference type="InterPro" id="IPR029063">
    <property type="entry name" value="SAM-dependent_MTases_sf"/>
</dbReference>
<dbReference type="Proteomes" id="UP000609531">
    <property type="component" value="Unassembled WGS sequence"/>
</dbReference>
<dbReference type="SUPFAM" id="SSF53335">
    <property type="entry name" value="S-adenosyl-L-methionine-dependent methyltransferases"/>
    <property type="match status" value="1"/>
</dbReference>
<dbReference type="AlphaFoldDB" id="A0A934ISP4"/>
<dbReference type="PANTHER" id="PTHR43182">
    <property type="entry name" value="COBALT-PRECORRIN-6B C(15)-METHYLTRANSFERASE (DECARBOXYLATING)"/>
    <property type="match status" value="1"/>
</dbReference>
<name>A0A934ISP4_9HYPH</name>
<dbReference type="CDD" id="cd11644">
    <property type="entry name" value="Precorrin-6Y-MT"/>
    <property type="match status" value="1"/>
</dbReference>
<dbReference type="Pfam" id="PF00590">
    <property type="entry name" value="TP_methylase"/>
    <property type="match status" value="1"/>
</dbReference>
<accession>A0A934ISP4</accession>
<dbReference type="GO" id="GO:0032259">
    <property type="term" value="P:methylation"/>
    <property type="evidence" value="ECO:0007669"/>
    <property type="project" value="UniProtKB-KW"/>
</dbReference>
<protein>
    <submittedName>
        <fullName evidence="7">Cobalamin biosynthesis bifunctional protein CbiET</fullName>
    </submittedName>
</protein>
<keyword evidence="3" id="KW-0489">Methyltransferase</keyword>
<dbReference type="SUPFAM" id="SSF53790">
    <property type="entry name" value="Tetrapyrrole methylase"/>
    <property type="match status" value="1"/>
</dbReference>
<comment type="caution">
    <text evidence="7">The sequence shown here is derived from an EMBL/GenBank/DDBJ whole genome shotgun (WGS) entry which is preliminary data.</text>
</comment>
<keyword evidence="8" id="KW-1185">Reference proteome</keyword>
<dbReference type="Gene3D" id="3.40.50.150">
    <property type="entry name" value="Vaccinia Virus protein VP39"/>
    <property type="match status" value="1"/>
</dbReference>
<reference evidence="7" key="1">
    <citation type="submission" date="2020-12" db="EMBL/GenBank/DDBJ databases">
        <title>Bacterial taxonomy.</title>
        <authorList>
            <person name="Pan X."/>
        </authorList>
    </citation>
    <scope>NUCLEOTIDE SEQUENCE</scope>
    <source>
        <strain evidence="7">B2012</strain>
    </source>
</reference>
<dbReference type="PANTHER" id="PTHR43182:SF1">
    <property type="entry name" value="COBALT-PRECORRIN-7 C(5)-METHYLTRANSFERASE"/>
    <property type="match status" value="1"/>
</dbReference>
<feature type="domain" description="Tetrapyrrole methylase" evidence="6">
    <location>
        <begin position="59"/>
        <end position="183"/>
    </location>
</feature>
<dbReference type="InterPro" id="IPR050714">
    <property type="entry name" value="Cobalamin_biosynth_MTase"/>
</dbReference>
<sequence length="383" mass="39338">MAPWLTVIGCLPDGTLAPRAPRGALEGAVFGAPRLLEAVGVPAAARHPWPRPFSEGIAAILARRGTPTTVLASGDPLHYGVATTLLAHVPIEEMSVYPAPSAFALAAARHGWAQESVTTLSLHAAPETDILTHAAPGRRLLALTRDGGAPARIAAILTGAGYGDSPVHILQNLGSPEAAVEATIARSVAGEFAALNVVSVECRRPGPVGVDDLVHDGCVTRDEIRALTLAALGAPGHLWDVGAGSGAVAIDWCRTGGTATLFERVPSRIAAIRENLAATCTRATLLAGEAADRLAEAAPPDAVFLGGGVADDVLFAALWQRLPPGGVIVSNAVTLSGEAATLARYALHGGRLTRIALSHAEPVGRLVAMKPAMPVLQWRGVKP</sequence>
<proteinExistence type="predicted"/>
<evidence type="ECO:0000259" key="6">
    <source>
        <dbReference type="Pfam" id="PF00590"/>
    </source>
</evidence>
<dbReference type="PIRSF" id="PIRSF036428">
    <property type="entry name" value="CobL"/>
    <property type="match status" value="1"/>
</dbReference>
<dbReference type="InterPro" id="IPR000878">
    <property type="entry name" value="4pyrrol_Mease"/>
</dbReference>
<evidence type="ECO:0000256" key="1">
    <source>
        <dbReference type="ARBA" id="ARBA00004953"/>
    </source>
</evidence>